<feature type="transmembrane region" description="Helical" evidence="5">
    <location>
        <begin position="20"/>
        <end position="39"/>
    </location>
</feature>
<keyword evidence="4 5" id="KW-0472">Membrane</keyword>
<sequence length="277" mass="31038">MAKLQPLKSGYYVWQYVPSIVAAVIFLTLFLIATSFHFWKIFRHRVRFTLPFAIGGIFEIIGYATRIVSHNNTGKLIPYCIQAVFILLGPTLFAASVYMVLARVIRSVHAEKHSVLPLNWVTKTFILSDIVTFIVQAGGSGMMVSSGLTKIGEGVVIAGLALQVLSFILFIVTAYVFHRRMRHSPTAEVFDIALPWKQRLRSLYAISALILVRSIFRVVEYAMGNDGYPLSNEWTLYVFDAAPMFAAMVIFGVWYPSDLKPFLNDGPSSSRAVETKV</sequence>
<dbReference type="GO" id="GO:0016020">
    <property type="term" value="C:membrane"/>
    <property type="evidence" value="ECO:0007669"/>
    <property type="project" value="UniProtKB-SubCell"/>
</dbReference>
<dbReference type="PANTHER" id="PTHR31465:SF27">
    <property type="entry name" value="DOMAIN PROTEIN, PUTATIVE (AFU_ORTHOLOGUE AFUA_3G01030)-RELATED"/>
    <property type="match status" value="1"/>
</dbReference>
<evidence type="ECO:0000256" key="3">
    <source>
        <dbReference type="ARBA" id="ARBA00022989"/>
    </source>
</evidence>
<protein>
    <submittedName>
        <fullName evidence="6">RTA1 domain protein</fullName>
    </submittedName>
</protein>
<feature type="transmembrane region" description="Helical" evidence="5">
    <location>
        <begin position="46"/>
        <end position="64"/>
    </location>
</feature>
<organism evidence="6 7">
    <name type="scientific">Talaromyces pinophilus</name>
    <name type="common">Penicillium pinophilum</name>
    <dbReference type="NCBI Taxonomy" id="128442"/>
    <lineage>
        <taxon>Eukaryota</taxon>
        <taxon>Fungi</taxon>
        <taxon>Dikarya</taxon>
        <taxon>Ascomycota</taxon>
        <taxon>Pezizomycotina</taxon>
        <taxon>Eurotiomycetes</taxon>
        <taxon>Eurotiomycetidae</taxon>
        <taxon>Eurotiales</taxon>
        <taxon>Trichocomaceae</taxon>
        <taxon>Talaromyces</taxon>
        <taxon>Talaromyces sect. Talaromyces</taxon>
    </lineage>
</organism>
<evidence type="ECO:0000256" key="2">
    <source>
        <dbReference type="ARBA" id="ARBA00022692"/>
    </source>
</evidence>
<dbReference type="InterPro" id="IPR007568">
    <property type="entry name" value="RTA1"/>
</dbReference>
<feature type="transmembrane region" description="Helical" evidence="5">
    <location>
        <begin position="203"/>
        <end position="222"/>
    </location>
</feature>
<reference evidence="7" key="1">
    <citation type="journal article" date="2015" name="Genome Announc.">
        <title>Draft genome sequence of Talaromyces cellulolyticus strain Y-94, a source of lignocellulosic biomass-degrading enzymes.</title>
        <authorList>
            <person name="Fujii T."/>
            <person name="Koike H."/>
            <person name="Sawayama S."/>
            <person name="Yano S."/>
            <person name="Inoue H."/>
        </authorList>
    </citation>
    <scope>NUCLEOTIDE SEQUENCE [LARGE SCALE GENOMIC DNA]</scope>
    <source>
        <strain evidence="7">Y-94</strain>
    </source>
</reference>
<evidence type="ECO:0000256" key="1">
    <source>
        <dbReference type="ARBA" id="ARBA00004141"/>
    </source>
</evidence>
<gene>
    <name evidence="6" type="ORF">TCE0_018f04611</name>
</gene>
<feature type="transmembrane region" description="Helical" evidence="5">
    <location>
        <begin position="155"/>
        <end position="177"/>
    </location>
</feature>
<feature type="transmembrane region" description="Helical" evidence="5">
    <location>
        <begin position="76"/>
        <end position="102"/>
    </location>
</feature>
<evidence type="ECO:0000313" key="7">
    <source>
        <dbReference type="Proteomes" id="UP000053095"/>
    </source>
</evidence>
<comment type="subcellular location">
    <subcellularLocation>
        <location evidence="1">Membrane</location>
        <topology evidence="1">Multi-pass membrane protein</topology>
    </subcellularLocation>
</comment>
<proteinExistence type="predicted"/>
<feature type="transmembrane region" description="Helical" evidence="5">
    <location>
        <begin position="114"/>
        <end position="135"/>
    </location>
</feature>
<keyword evidence="7" id="KW-1185">Reference proteome</keyword>
<name>A0A510NV76_TALPI</name>
<evidence type="ECO:0000313" key="6">
    <source>
        <dbReference type="EMBL" id="GAM35914.1"/>
    </source>
</evidence>
<evidence type="ECO:0000256" key="4">
    <source>
        <dbReference type="ARBA" id="ARBA00023136"/>
    </source>
</evidence>
<keyword evidence="3 5" id="KW-1133">Transmembrane helix</keyword>
<dbReference type="PANTHER" id="PTHR31465">
    <property type="entry name" value="PROTEIN RTA1-RELATED"/>
    <property type="match status" value="1"/>
</dbReference>
<feature type="transmembrane region" description="Helical" evidence="5">
    <location>
        <begin position="234"/>
        <end position="255"/>
    </location>
</feature>
<accession>A0A510NV76</accession>
<dbReference type="EMBL" id="DF933814">
    <property type="protein sequence ID" value="GAM35914.1"/>
    <property type="molecule type" value="Genomic_DNA"/>
</dbReference>
<dbReference type="AlphaFoldDB" id="A0A510NV76"/>
<dbReference type="Pfam" id="PF04479">
    <property type="entry name" value="RTA1"/>
    <property type="match status" value="1"/>
</dbReference>
<evidence type="ECO:0000256" key="5">
    <source>
        <dbReference type="SAM" id="Phobius"/>
    </source>
</evidence>
<dbReference type="Proteomes" id="UP000053095">
    <property type="component" value="Unassembled WGS sequence"/>
</dbReference>
<keyword evidence="2 5" id="KW-0812">Transmembrane</keyword>